<dbReference type="Gene3D" id="3.40.50.2000">
    <property type="entry name" value="Glycogen Phosphorylase B"/>
    <property type="match status" value="1"/>
</dbReference>
<dbReference type="PANTHER" id="PTHR12526:SF627">
    <property type="entry name" value="D-RHAMNOSYLTRANSFERASE WBPZ"/>
    <property type="match status" value="1"/>
</dbReference>
<dbReference type="InterPro" id="IPR001296">
    <property type="entry name" value="Glyco_trans_1"/>
</dbReference>
<name>A0A5B2VKV6_9BACT</name>
<accession>A0A5B2VKV6</accession>
<dbReference type="SUPFAM" id="SSF53756">
    <property type="entry name" value="UDP-Glycosyltransferase/glycogen phosphorylase"/>
    <property type="match status" value="1"/>
</dbReference>
<feature type="domain" description="Glycosyl transferase family 1" evidence="1">
    <location>
        <begin position="208"/>
        <end position="291"/>
    </location>
</feature>
<reference evidence="2 3" key="1">
    <citation type="submission" date="2019-09" db="EMBL/GenBank/DDBJ databases">
        <title>Chitinophaga ginsengihumi sp. nov., isolated from soil of ginseng rhizosphere.</title>
        <authorList>
            <person name="Lee J."/>
        </authorList>
    </citation>
    <scope>NUCLEOTIDE SEQUENCE [LARGE SCALE GENOMIC DNA]</scope>
    <source>
        <strain evidence="2 3">BN140078</strain>
    </source>
</reference>
<protein>
    <submittedName>
        <fullName evidence="2">Glycosyltransferase family 4 protein</fullName>
    </submittedName>
</protein>
<dbReference type="Proteomes" id="UP000324611">
    <property type="component" value="Unassembled WGS sequence"/>
</dbReference>
<dbReference type="CDD" id="cd03801">
    <property type="entry name" value="GT4_PimA-like"/>
    <property type="match status" value="1"/>
</dbReference>
<dbReference type="PANTHER" id="PTHR12526">
    <property type="entry name" value="GLYCOSYLTRANSFERASE"/>
    <property type="match status" value="1"/>
</dbReference>
<gene>
    <name evidence="2" type="ORF">F0L74_23880</name>
</gene>
<organism evidence="2 3">
    <name type="scientific">Chitinophaga agrisoli</name>
    <dbReference type="NCBI Taxonomy" id="2607653"/>
    <lineage>
        <taxon>Bacteria</taxon>
        <taxon>Pseudomonadati</taxon>
        <taxon>Bacteroidota</taxon>
        <taxon>Chitinophagia</taxon>
        <taxon>Chitinophagales</taxon>
        <taxon>Chitinophagaceae</taxon>
        <taxon>Chitinophaga</taxon>
    </lineage>
</organism>
<evidence type="ECO:0000313" key="3">
    <source>
        <dbReference type="Proteomes" id="UP000324611"/>
    </source>
</evidence>
<dbReference type="AlphaFoldDB" id="A0A5B2VKV6"/>
<sequence>MSSRPKIFTWHVHGSYLYYLSQANFDIYLPVDETRSTGYIGRGPTFPFGGNVYEIPLEDIPKASFDCILYQNSRNYLTDQYTALTQEQLQLPRIYLEHDPPQEHPTDTKHIVDDPDVLLVHVTHYNKLMWDNNRTPNTVIPHGVTVPPDVHYTGQLEKGIVVVNNLAQRGRRLGLDIYQELARQVPLDLVGLEAEAAGGLGEVLHPVLPAFIAQYRFYFHPIRYTSLGLALLEAMMLGLPVVGLATTELATVIRNGHSGFIDTDINCLAEKMQWLLRRPEQAARMGEEGRKVAMRSFNIERFAKDWEKVVSNVMSGRLNGLNNEGFPIGSGDRSGSPIISNP</sequence>
<dbReference type="EMBL" id="VUOC01000004">
    <property type="protein sequence ID" value="KAA2239250.1"/>
    <property type="molecule type" value="Genomic_DNA"/>
</dbReference>
<evidence type="ECO:0000259" key="1">
    <source>
        <dbReference type="Pfam" id="PF00534"/>
    </source>
</evidence>
<dbReference type="Pfam" id="PF00534">
    <property type="entry name" value="Glycos_transf_1"/>
    <property type="match status" value="1"/>
</dbReference>
<dbReference type="GO" id="GO:0016757">
    <property type="term" value="F:glycosyltransferase activity"/>
    <property type="evidence" value="ECO:0007669"/>
    <property type="project" value="InterPro"/>
</dbReference>
<dbReference type="RefSeq" id="WP_149840429.1">
    <property type="nucleotide sequence ID" value="NZ_VUOC01000004.1"/>
</dbReference>
<keyword evidence="3" id="KW-1185">Reference proteome</keyword>
<reference evidence="2 3" key="2">
    <citation type="submission" date="2019-09" db="EMBL/GenBank/DDBJ databases">
        <authorList>
            <person name="Jin C."/>
        </authorList>
    </citation>
    <scope>NUCLEOTIDE SEQUENCE [LARGE SCALE GENOMIC DNA]</scope>
    <source>
        <strain evidence="2 3">BN140078</strain>
    </source>
</reference>
<proteinExistence type="predicted"/>
<evidence type="ECO:0000313" key="2">
    <source>
        <dbReference type="EMBL" id="KAA2239250.1"/>
    </source>
</evidence>
<keyword evidence="2" id="KW-0808">Transferase</keyword>
<comment type="caution">
    <text evidence="2">The sequence shown here is derived from an EMBL/GenBank/DDBJ whole genome shotgun (WGS) entry which is preliminary data.</text>
</comment>